<dbReference type="PATRIC" id="fig|28128.5.peg.2164"/>
<evidence type="ECO:0000313" key="3">
    <source>
        <dbReference type="EMBL" id="KXA35414.1"/>
    </source>
</evidence>
<dbReference type="InterPro" id="IPR025403">
    <property type="entry name" value="TgpA-like_C"/>
</dbReference>
<gene>
    <name evidence="3" type="ORF">HMPREF3226_02102</name>
</gene>
<feature type="transmembrane region" description="Helical" evidence="1">
    <location>
        <begin position="64"/>
        <end position="83"/>
    </location>
</feature>
<reference evidence="4" key="1">
    <citation type="submission" date="2016-01" db="EMBL/GenBank/DDBJ databases">
        <authorList>
            <person name="Mitreva M."/>
            <person name="Pepin K.H."/>
            <person name="Mihindukulasuriya K.A."/>
            <person name="Fulton R."/>
            <person name="Fronick C."/>
            <person name="O'Laughlin M."/>
            <person name="Miner T."/>
            <person name="Herter B."/>
            <person name="Rosa B.A."/>
            <person name="Cordes M."/>
            <person name="Tomlinson C."/>
            <person name="Wollam A."/>
            <person name="Palsikar V.B."/>
            <person name="Mardis E.R."/>
            <person name="Wilson R.K."/>
        </authorList>
    </citation>
    <scope>NUCLEOTIDE SEQUENCE [LARGE SCALE GENOMIC DNA]</scope>
    <source>
        <strain evidence="4">MJR7716</strain>
    </source>
</reference>
<dbReference type="EMBL" id="LRQG01000185">
    <property type="protein sequence ID" value="KXA35414.1"/>
    <property type="molecule type" value="Genomic_DNA"/>
</dbReference>
<dbReference type="eggNOG" id="ENOG50332DS">
    <property type="taxonomic scope" value="Bacteria"/>
</dbReference>
<proteinExistence type="predicted"/>
<organism evidence="3 4">
    <name type="scientific">Prevotella corporis</name>
    <dbReference type="NCBI Taxonomy" id="28128"/>
    <lineage>
        <taxon>Bacteria</taxon>
        <taxon>Pseudomonadati</taxon>
        <taxon>Bacteroidota</taxon>
        <taxon>Bacteroidia</taxon>
        <taxon>Bacteroidales</taxon>
        <taxon>Prevotellaceae</taxon>
        <taxon>Prevotella</taxon>
    </lineage>
</organism>
<keyword evidence="4" id="KW-1185">Reference proteome</keyword>
<protein>
    <recommendedName>
        <fullName evidence="2">Protein-glutamine gamma-glutamyltransferase-like C-terminal domain-containing protein</fullName>
    </recommendedName>
</protein>
<keyword evidence="1" id="KW-1133">Transmembrane helix</keyword>
<feature type="domain" description="Protein-glutamine gamma-glutamyltransferase-like C-terminal" evidence="2">
    <location>
        <begin position="132"/>
        <end position="192"/>
    </location>
</feature>
<keyword evidence="1" id="KW-0812">Transmembrane</keyword>
<name>A0A133PYV2_9BACT</name>
<dbReference type="RefSeq" id="WP_060941073.1">
    <property type="nucleotide sequence ID" value="NZ_KQ957301.1"/>
</dbReference>
<evidence type="ECO:0000256" key="1">
    <source>
        <dbReference type="SAM" id="Phobius"/>
    </source>
</evidence>
<sequence>MLSQLKDTLTCDSSLLHQFQSDEAYNYARELEAPDSSLFGWILQQISRFLNDVFSIKSDGDVRILLYILVALTLLGVVGYLLWRYKPALFRTEGRSSKNAFEENNIYGIDFEAEFDKARRLNDYNRCVCIVYLQTLRWLADNHRINWQIYKTPTQYTKEFLLPAFVRFTNLFMRVRYGNYQADGAQVALMLELQKEITEGGQP</sequence>
<dbReference type="STRING" id="28128.HMPREF3226_02102"/>
<evidence type="ECO:0000313" key="4">
    <source>
        <dbReference type="Proteomes" id="UP000070533"/>
    </source>
</evidence>
<dbReference type="Pfam" id="PF13559">
    <property type="entry name" value="DUF4129"/>
    <property type="match status" value="1"/>
</dbReference>
<dbReference type="Proteomes" id="UP000070533">
    <property type="component" value="Unassembled WGS sequence"/>
</dbReference>
<dbReference type="OrthoDB" id="5491447at2"/>
<keyword evidence="1" id="KW-0472">Membrane</keyword>
<evidence type="ECO:0000259" key="2">
    <source>
        <dbReference type="Pfam" id="PF13559"/>
    </source>
</evidence>
<comment type="caution">
    <text evidence="3">The sequence shown here is derived from an EMBL/GenBank/DDBJ whole genome shotgun (WGS) entry which is preliminary data.</text>
</comment>
<accession>A0A133PYV2</accession>
<dbReference type="AlphaFoldDB" id="A0A133PYV2"/>